<dbReference type="PANTHER" id="PTHR18881:SF2">
    <property type="entry name" value="POLYAMINE-MODULATED FACTOR 1-BINDING PROTEIN 1"/>
    <property type="match status" value="1"/>
</dbReference>
<reference evidence="4" key="1">
    <citation type="submission" date="2021-03" db="EMBL/GenBank/DDBJ databases">
        <authorList>
            <person name="Tagirdzhanova G."/>
        </authorList>
    </citation>
    <scope>NUCLEOTIDE SEQUENCE</scope>
</reference>
<name>A0A8H3I3B8_9LECA</name>
<dbReference type="Proteomes" id="UP000664203">
    <property type="component" value="Unassembled WGS sequence"/>
</dbReference>
<feature type="coiled-coil region" evidence="1">
    <location>
        <begin position="731"/>
        <end position="772"/>
    </location>
</feature>
<sequence>MGNQFSQLPSGFQPGVDSWYGVICTKFHFIPDFRNPDIQDYFLKNCIATGSFLGLLLLLSWWYGQSNFEKGLDPVEAANKKRNAAIKERDDAQGAWKEMGTSYERVMRANLELRAEFNKAFKDLPWLERRNFELSEENSVQHNEIERLKAVQQMYDGLTQQVSDYGMLAKRPEYYQQRSEGVQRQLEISNNLLNKSEKCVKALKEDLMTQREKGDKERGWLQAQLKKNARSRAYWAKHRTNHGAIESKPAWGIHCACTEPEIAYGLKDQSPRIIELEATVVARDLTITHLRESRPLGNVGKNGIISASKAAKTSFLSTHESESNTITGSRTATTALVHVCEHEQQCKTLNKRVADDAKIMKQLRTEYQDLREAASNNTTADAAEINARSDLEGELTVKETMIKDLREELAARNETIDDLQKEKVTASEELATSSQLIKDLREEKGTTGEALAAKSQEINKLREEKTSADTNSRTEISNLSQQLSESRKELVDEREVRAECERELGQQKTRIEELETAQRGLEDAIKQKDCDIDDLEKANQEIAEQPAPESAENLRRLTAANTNLDELRREYAECKGQSETQTARISELEAAGREVGAVIKVKDDTIAKLEEQINNAPSNDLIERQNKTHGEAMRQKNEDYKALYDHYQQLLGQQKLAEAKHDEDMHSLNTMQQSGTAMERELQRMWAEYNNLRILHTNCGGRVTDLTSQLRQGANTYTDLQTKYTTQATELDVANQNIRDLRSVISNLQQAYANLEQMNSSSESNFEQYRIEGENRARPIWQANVDRELSAQVLKLEASEGQVFKLKNQLQQAQTQANPLREMQLKAREDAVKVREDALELDTDAMDQDQQGSKVEQEMKTLEGKLAAANKEAGNALVRNRGIQSQLNKERKERTEEKARHEKAVKKEQEDSERRMNIMKLRLEKENPLKSTVSTLQNEIARLSKELEERKARGNIG</sequence>
<gene>
    <name evidence="4" type="ORF">ALECFALPRED_000084</name>
</gene>
<evidence type="ECO:0000313" key="5">
    <source>
        <dbReference type="Proteomes" id="UP000664203"/>
    </source>
</evidence>
<organism evidence="4 5">
    <name type="scientific">Alectoria fallacina</name>
    <dbReference type="NCBI Taxonomy" id="1903189"/>
    <lineage>
        <taxon>Eukaryota</taxon>
        <taxon>Fungi</taxon>
        <taxon>Dikarya</taxon>
        <taxon>Ascomycota</taxon>
        <taxon>Pezizomycotina</taxon>
        <taxon>Lecanoromycetes</taxon>
        <taxon>OSLEUM clade</taxon>
        <taxon>Lecanoromycetidae</taxon>
        <taxon>Lecanorales</taxon>
        <taxon>Lecanorineae</taxon>
        <taxon>Parmeliaceae</taxon>
        <taxon>Alectoria</taxon>
    </lineage>
</organism>
<protein>
    <submittedName>
        <fullName evidence="4">Uncharacterized protein</fullName>
    </submittedName>
</protein>
<evidence type="ECO:0000256" key="1">
    <source>
        <dbReference type="SAM" id="Coils"/>
    </source>
</evidence>
<feature type="compositionally biased region" description="Basic and acidic residues" evidence="2">
    <location>
        <begin position="457"/>
        <end position="467"/>
    </location>
</feature>
<feature type="compositionally biased region" description="Polar residues" evidence="2">
    <location>
        <begin position="468"/>
        <end position="484"/>
    </location>
</feature>
<feature type="region of interest" description="Disordered" evidence="2">
    <location>
        <begin position="442"/>
        <end position="487"/>
    </location>
</feature>
<evidence type="ECO:0000313" key="4">
    <source>
        <dbReference type="EMBL" id="CAF9902963.1"/>
    </source>
</evidence>
<dbReference type="EMBL" id="CAJPDR010000001">
    <property type="protein sequence ID" value="CAF9902963.1"/>
    <property type="molecule type" value="Genomic_DNA"/>
</dbReference>
<feature type="compositionally biased region" description="Basic and acidic residues" evidence="2">
    <location>
        <begin position="888"/>
        <end position="928"/>
    </location>
</feature>
<dbReference type="PANTHER" id="PTHR18881">
    <property type="entry name" value="POLYAMINE-MODULATED FACTOR 1-BINDING PROTEIN 1-RELATED"/>
    <property type="match status" value="1"/>
</dbReference>
<evidence type="ECO:0000256" key="2">
    <source>
        <dbReference type="SAM" id="MobiDB-lite"/>
    </source>
</evidence>
<dbReference type="OrthoDB" id="5325221at2759"/>
<keyword evidence="1" id="KW-0175">Coiled coil</keyword>
<feature type="region of interest" description="Disordered" evidence="2">
    <location>
        <begin position="882"/>
        <end position="936"/>
    </location>
</feature>
<comment type="caution">
    <text evidence="4">The sequence shown here is derived from an EMBL/GenBank/DDBJ whole genome shotgun (WGS) entry which is preliminary data.</text>
</comment>
<keyword evidence="3" id="KW-0472">Membrane</keyword>
<proteinExistence type="predicted"/>
<evidence type="ECO:0000256" key="3">
    <source>
        <dbReference type="SAM" id="Phobius"/>
    </source>
</evidence>
<dbReference type="AlphaFoldDB" id="A0A8H3I3B8"/>
<keyword evidence="3" id="KW-1133">Transmembrane helix</keyword>
<dbReference type="InterPro" id="IPR037391">
    <property type="entry name" value="PMF1-bd"/>
</dbReference>
<keyword evidence="3" id="KW-0812">Transmembrane</keyword>
<keyword evidence="5" id="KW-1185">Reference proteome</keyword>
<accession>A0A8H3I3B8</accession>
<feature type="transmembrane region" description="Helical" evidence="3">
    <location>
        <begin position="42"/>
        <end position="63"/>
    </location>
</feature>